<feature type="compositionally biased region" description="Polar residues" evidence="1">
    <location>
        <begin position="71"/>
        <end position="99"/>
    </location>
</feature>
<comment type="caution">
    <text evidence="2">The sequence shown here is derived from an EMBL/GenBank/DDBJ whole genome shotgun (WGS) entry which is preliminary data.</text>
</comment>
<dbReference type="EMBL" id="WHWB01034412">
    <property type="protein sequence ID" value="KAJ7410330.1"/>
    <property type="molecule type" value="Genomic_DNA"/>
</dbReference>
<protein>
    <recommendedName>
        <fullName evidence="4">Rna-directed dna polymerase from mobile element jockey-like</fullName>
    </recommendedName>
</protein>
<evidence type="ECO:0008006" key="4">
    <source>
        <dbReference type="Google" id="ProtNLM"/>
    </source>
</evidence>
<dbReference type="InterPro" id="IPR040943">
    <property type="entry name" value="DUF5571"/>
</dbReference>
<accession>A0ABQ9D1H8</accession>
<sequence length="347" mass="39354">MGAEVVSNWRPKTTSDIEEERAIRDICYKSGDSNTIPTKSDNTRKEKESSERRVPIESTPRTDHRSFDNGGIQTLNPKVKPTYQQRHQSKNYETASSSPYGKETGRYTYLNSAEPRRSAYVVYRTVTQKPNFNGSTVLLVKHQQWHNNSQRFDITGISETWWDETCDWSALLDGSWLFRMDRQGRRGRGVALYGKEGLEYVALTVGNGTVESLWVQEWLINFNTFVSDMGSGIDYILSKFADDTKLCGAVNMLEESDAIQRDLDRLERWACENLMKLSKTKRKVLRMGRATPSRSTGWAEGGSTIPGEKHLRVLVDEEFNATWHCTLAKMPAASCAASKELWPAGQG</sequence>
<gene>
    <name evidence="2" type="ORF">WISP_109209</name>
</gene>
<organism evidence="2 3">
    <name type="scientific">Willisornis vidua</name>
    <name type="common">Xingu scale-backed antbird</name>
    <dbReference type="NCBI Taxonomy" id="1566151"/>
    <lineage>
        <taxon>Eukaryota</taxon>
        <taxon>Metazoa</taxon>
        <taxon>Chordata</taxon>
        <taxon>Craniata</taxon>
        <taxon>Vertebrata</taxon>
        <taxon>Euteleostomi</taxon>
        <taxon>Archelosauria</taxon>
        <taxon>Archosauria</taxon>
        <taxon>Dinosauria</taxon>
        <taxon>Saurischia</taxon>
        <taxon>Theropoda</taxon>
        <taxon>Coelurosauria</taxon>
        <taxon>Aves</taxon>
        <taxon>Neognathae</taxon>
        <taxon>Neoaves</taxon>
        <taxon>Telluraves</taxon>
        <taxon>Australaves</taxon>
        <taxon>Passeriformes</taxon>
        <taxon>Thamnophilidae</taxon>
        <taxon>Willisornis</taxon>
    </lineage>
</organism>
<proteinExistence type="predicted"/>
<feature type="compositionally biased region" description="Polar residues" evidence="1">
    <location>
        <begin position="31"/>
        <end position="40"/>
    </location>
</feature>
<feature type="region of interest" description="Disordered" evidence="1">
    <location>
        <begin position="1"/>
        <end position="100"/>
    </location>
</feature>
<dbReference type="Proteomes" id="UP001145742">
    <property type="component" value="Unassembled WGS sequence"/>
</dbReference>
<name>A0ABQ9D1H8_9PASS</name>
<evidence type="ECO:0000313" key="3">
    <source>
        <dbReference type="Proteomes" id="UP001145742"/>
    </source>
</evidence>
<reference evidence="2" key="1">
    <citation type="submission" date="2019-10" db="EMBL/GenBank/DDBJ databases">
        <authorList>
            <person name="Soares A.E.R."/>
            <person name="Aleixo A."/>
            <person name="Schneider P."/>
            <person name="Miyaki C.Y."/>
            <person name="Schneider M.P."/>
            <person name="Mello C."/>
            <person name="Vasconcelos A.T.R."/>
        </authorList>
    </citation>
    <scope>NUCLEOTIDE SEQUENCE</scope>
    <source>
        <tissue evidence="2">Muscle</tissue>
    </source>
</reference>
<dbReference type="Pfam" id="PF17732">
    <property type="entry name" value="DUF5571"/>
    <property type="match status" value="1"/>
</dbReference>
<feature type="compositionally biased region" description="Basic and acidic residues" evidence="1">
    <location>
        <begin position="41"/>
        <end position="67"/>
    </location>
</feature>
<evidence type="ECO:0000313" key="2">
    <source>
        <dbReference type="EMBL" id="KAJ7410330.1"/>
    </source>
</evidence>
<dbReference type="PANTHER" id="PTHR33332">
    <property type="entry name" value="REVERSE TRANSCRIPTASE DOMAIN-CONTAINING PROTEIN"/>
    <property type="match status" value="1"/>
</dbReference>
<keyword evidence="3" id="KW-1185">Reference proteome</keyword>
<evidence type="ECO:0000256" key="1">
    <source>
        <dbReference type="SAM" id="MobiDB-lite"/>
    </source>
</evidence>